<organism evidence="2">
    <name type="scientific">uncultured Rubrobacteraceae bacterium</name>
    <dbReference type="NCBI Taxonomy" id="349277"/>
    <lineage>
        <taxon>Bacteria</taxon>
        <taxon>Bacillati</taxon>
        <taxon>Actinomycetota</taxon>
        <taxon>Rubrobacteria</taxon>
        <taxon>Rubrobacterales</taxon>
        <taxon>Rubrobacteraceae</taxon>
        <taxon>environmental samples</taxon>
    </lineage>
</organism>
<dbReference type="GO" id="GO:0016853">
    <property type="term" value="F:isomerase activity"/>
    <property type="evidence" value="ECO:0007669"/>
    <property type="project" value="UniProtKB-KW"/>
</dbReference>
<dbReference type="InterPro" id="IPR001853">
    <property type="entry name" value="DSBA-like_thioredoxin_dom"/>
</dbReference>
<sequence>MKIDVYADVVCPWCYVGEKRLEKVLRERPDLEVERRWRPFQLRPEMPAGGVPWRPFALEKFGGEEGMRRAFAHVAAAGEPDGARFDFDRVASAPNTVDAHRLILHAAERGREWPMVDRLFRGYFAGGLDLNDPDHLATMAADAGLGADEARASLAGDSGTRGVWESQRTAAEIGIGGVPFYVIDGRYAVSGGQPAEVWLRTLDAVEAERRVS</sequence>
<dbReference type="InterPro" id="IPR036249">
    <property type="entry name" value="Thioredoxin-like_sf"/>
</dbReference>
<proteinExistence type="predicted"/>
<dbReference type="PANTHER" id="PTHR13887">
    <property type="entry name" value="GLUTATHIONE S-TRANSFERASE KAPPA"/>
    <property type="match status" value="1"/>
</dbReference>
<name>A0A6J4RUN3_9ACTN</name>
<dbReference type="GO" id="GO:0016491">
    <property type="term" value="F:oxidoreductase activity"/>
    <property type="evidence" value="ECO:0007669"/>
    <property type="project" value="InterPro"/>
</dbReference>
<dbReference type="EMBL" id="CADCVM010000117">
    <property type="protein sequence ID" value="CAA9477707.1"/>
    <property type="molecule type" value="Genomic_DNA"/>
</dbReference>
<evidence type="ECO:0000259" key="1">
    <source>
        <dbReference type="Pfam" id="PF01323"/>
    </source>
</evidence>
<dbReference type="AlphaFoldDB" id="A0A6J4RUN3"/>
<gene>
    <name evidence="2" type="ORF">AVDCRST_MAG05-1065</name>
</gene>
<reference evidence="2" key="1">
    <citation type="submission" date="2020-02" db="EMBL/GenBank/DDBJ databases">
        <authorList>
            <person name="Meier V. D."/>
        </authorList>
    </citation>
    <scope>NUCLEOTIDE SEQUENCE</scope>
    <source>
        <strain evidence="2">AVDCRST_MAG05</strain>
    </source>
</reference>
<dbReference type="Gene3D" id="3.40.30.10">
    <property type="entry name" value="Glutaredoxin"/>
    <property type="match status" value="1"/>
</dbReference>
<dbReference type="PANTHER" id="PTHR13887:SF41">
    <property type="entry name" value="THIOREDOXIN SUPERFAMILY PROTEIN"/>
    <property type="match status" value="1"/>
</dbReference>
<feature type="domain" description="DSBA-like thioredoxin" evidence="1">
    <location>
        <begin position="3"/>
        <end position="197"/>
    </location>
</feature>
<dbReference type="CDD" id="cd03024">
    <property type="entry name" value="DsbA_FrnE"/>
    <property type="match status" value="1"/>
</dbReference>
<dbReference type="SUPFAM" id="SSF52833">
    <property type="entry name" value="Thioredoxin-like"/>
    <property type="match status" value="1"/>
</dbReference>
<evidence type="ECO:0000313" key="2">
    <source>
        <dbReference type="EMBL" id="CAA9477707.1"/>
    </source>
</evidence>
<accession>A0A6J4RUN3</accession>
<protein>
    <submittedName>
        <fullName evidence="2">2-hydroxychromene-2-carboxylate isomerase/DsbA-like thioredoxin domain</fullName>
    </submittedName>
</protein>
<dbReference type="Pfam" id="PF01323">
    <property type="entry name" value="DSBA"/>
    <property type="match status" value="1"/>
</dbReference>
<keyword evidence="2" id="KW-0413">Isomerase</keyword>